<dbReference type="PANTHER" id="PTHR43133:SF46">
    <property type="entry name" value="RNA POLYMERASE SIGMA-70 FACTOR ECF SUBFAMILY"/>
    <property type="match status" value="1"/>
</dbReference>
<dbReference type="Pfam" id="PF08281">
    <property type="entry name" value="Sigma70_r4_2"/>
    <property type="match status" value="1"/>
</dbReference>
<dbReference type="CDD" id="cd06171">
    <property type="entry name" value="Sigma70_r4"/>
    <property type="match status" value="1"/>
</dbReference>
<keyword evidence="4" id="KW-0804">Transcription</keyword>
<dbReference type="NCBIfam" id="TIGR02937">
    <property type="entry name" value="sigma70-ECF"/>
    <property type="match status" value="1"/>
</dbReference>
<organism evidence="7 8">
    <name type="scientific">Siphonobacter curvatus</name>
    <dbReference type="NCBI Taxonomy" id="2094562"/>
    <lineage>
        <taxon>Bacteria</taxon>
        <taxon>Pseudomonadati</taxon>
        <taxon>Bacteroidota</taxon>
        <taxon>Cytophagia</taxon>
        <taxon>Cytophagales</taxon>
        <taxon>Cytophagaceae</taxon>
        <taxon>Siphonobacter</taxon>
    </lineage>
</organism>
<accession>A0A2S7IFJ1</accession>
<dbReference type="InterPro" id="IPR036388">
    <property type="entry name" value="WH-like_DNA-bd_sf"/>
</dbReference>
<dbReference type="InterPro" id="IPR013324">
    <property type="entry name" value="RNA_pol_sigma_r3/r4-like"/>
</dbReference>
<dbReference type="GO" id="GO:0006352">
    <property type="term" value="P:DNA-templated transcription initiation"/>
    <property type="evidence" value="ECO:0007669"/>
    <property type="project" value="InterPro"/>
</dbReference>
<dbReference type="Proteomes" id="UP000239590">
    <property type="component" value="Unassembled WGS sequence"/>
</dbReference>
<dbReference type="RefSeq" id="WP_104715772.1">
    <property type="nucleotide sequence ID" value="NZ_PTRA01000007.1"/>
</dbReference>
<gene>
    <name evidence="7" type="ORF">C5O19_23195</name>
</gene>
<name>A0A2S7IFJ1_9BACT</name>
<dbReference type="InterPro" id="IPR013325">
    <property type="entry name" value="RNA_pol_sigma_r2"/>
</dbReference>
<dbReference type="PANTHER" id="PTHR43133">
    <property type="entry name" value="RNA POLYMERASE ECF-TYPE SIGMA FACTO"/>
    <property type="match status" value="1"/>
</dbReference>
<evidence type="ECO:0000256" key="4">
    <source>
        <dbReference type="ARBA" id="ARBA00023163"/>
    </source>
</evidence>
<evidence type="ECO:0000313" key="8">
    <source>
        <dbReference type="Proteomes" id="UP000239590"/>
    </source>
</evidence>
<reference evidence="8" key="1">
    <citation type="submission" date="2018-02" db="EMBL/GenBank/DDBJ databases">
        <title>Genome sequencing of Solimonas sp. HR-BB.</title>
        <authorList>
            <person name="Lee Y."/>
            <person name="Jeon C.O."/>
        </authorList>
    </citation>
    <scope>NUCLEOTIDE SEQUENCE [LARGE SCALE GENOMIC DNA]</scope>
    <source>
        <strain evidence="8">HR-U</strain>
    </source>
</reference>
<dbReference type="SUPFAM" id="SSF88946">
    <property type="entry name" value="Sigma2 domain of RNA polymerase sigma factors"/>
    <property type="match status" value="1"/>
</dbReference>
<dbReference type="Gene3D" id="1.10.1740.10">
    <property type="match status" value="1"/>
</dbReference>
<feature type="domain" description="RNA polymerase sigma-70 region 2" evidence="5">
    <location>
        <begin position="30"/>
        <end position="98"/>
    </location>
</feature>
<dbReference type="InterPro" id="IPR007627">
    <property type="entry name" value="RNA_pol_sigma70_r2"/>
</dbReference>
<evidence type="ECO:0000256" key="2">
    <source>
        <dbReference type="ARBA" id="ARBA00023015"/>
    </source>
</evidence>
<comment type="similarity">
    <text evidence="1">Belongs to the sigma-70 factor family. ECF subfamily.</text>
</comment>
<sequence length="206" mass="24407">MKNISTNSPVEELRLWRKFITGDRLAFQELIVSNYRPLVQYGTRFCRDQPFIEDVIQDLFVYLWEHKEDLSDTPANVRNYLFKAFRNRILFDLKQQQRFTDLPEMDDEGGELLVPCVQDTLLHIEANTEVSQQISGLMAQLPERQREALFLKYYQDCEIQEIADIMGINRQSVSNHLQKAMTFLRHHWKKSFITPLITYLFSSLVL</sequence>
<dbReference type="InterPro" id="IPR013249">
    <property type="entry name" value="RNA_pol_sigma70_r4_t2"/>
</dbReference>
<comment type="caution">
    <text evidence="7">The sequence shown here is derived from an EMBL/GenBank/DDBJ whole genome shotgun (WGS) entry which is preliminary data.</text>
</comment>
<dbReference type="Gene3D" id="1.10.10.10">
    <property type="entry name" value="Winged helix-like DNA-binding domain superfamily/Winged helix DNA-binding domain"/>
    <property type="match status" value="1"/>
</dbReference>
<evidence type="ECO:0000256" key="3">
    <source>
        <dbReference type="ARBA" id="ARBA00023082"/>
    </source>
</evidence>
<dbReference type="GO" id="GO:0016987">
    <property type="term" value="F:sigma factor activity"/>
    <property type="evidence" value="ECO:0007669"/>
    <property type="project" value="UniProtKB-KW"/>
</dbReference>
<dbReference type="InterPro" id="IPR039425">
    <property type="entry name" value="RNA_pol_sigma-70-like"/>
</dbReference>
<dbReference type="Pfam" id="PF04542">
    <property type="entry name" value="Sigma70_r2"/>
    <property type="match status" value="1"/>
</dbReference>
<evidence type="ECO:0000259" key="6">
    <source>
        <dbReference type="Pfam" id="PF08281"/>
    </source>
</evidence>
<protein>
    <submittedName>
        <fullName evidence="7">RNA polymerase subunit sigma-24</fullName>
    </submittedName>
</protein>
<keyword evidence="3" id="KW-0731">Sigma factor</keyword>
<dbReference type="SUPFAM" id="SSF88659">
    <property type="entry name" value="Sigma3 and sigma4 domains of RNA polymerase sigma factors"/>
    <property type="match status" value="1"/>
</dbReference>
<dbReference type="InterPro" id="IPR014284">
    <property type="entry name" value="RNA_pol_sigma-70_dom"/>
</dbReference>
<evidence type="ECO:0000259" key="5">
    <source>
        <dbReference type="Pfam" id="PF04542"/>
    </source>
</evidence>
<evidence type="ECO:0000256" key="1">
    <source>
        <dbReference type="ARBA" id="ARBA00010641"/>
    </source>
</evidence>
<keyword evidence="8" id="KW-1185">Reference proteome</keyword>
<keyword evidence="2" id="KW-0805">Transcription regulation</keyword>
<dbReference type="GO" id="GO:0003677">
    <property type="term" value="F:DNA binding"/>
    <property type="evidence" value="ECO:0007669"/>
    <property type="project" value="InterPro"/>
</dbReference>
<proteinExistence type="inferred from homology"/>
<feature type="domain" description="RNA polymerase sigma factor 70 region 4 type 2" evidence="6">
    <location>
        <begin position="132"/>
        <end position="184"/>
    </location>
</feature>
<dbReference type="EMBL" id="PTRA01000007">
    <property type="protein sequence ID" value="PQA54076.1"/>
    <property type="molecule type" value="Genomic_DNA"/>
</dbReference>
<dbReference type="AlphaFoldDB" id="A0A2S7IFJ1"/>
<evidence type="ECO:0000313" key="7">
    <source>
        <dbReference type="EMBL" id="PQA54076.1"/>
    </source>
</evidence>
<dbReference type="OrthoDB" id="9150024at2"/>